<dbReference type="PROSITE" id="PS51257">
    <property type="entry name" value="PROKAR_LIPOPROTEIN"/>
    <property type="match status" value="1"/>
</dbReference>
<dbReference type="KEGG" id="amr:AM1_3238"/>
<protein>
    <submittedName>
        <fullName evidence="2">Uncharacterized protein</fullName>
    </submittedName>
</protein>
<dbReference type="AlphaFoldDB" id="B0CFT0"/>
<dbReference type="EMBL" id="CP000828">
    <property type="protein sequence ID" value="ABW28234.1"/>
    <property type="molecule type" value="Genomic_DNA"/>
</dbReference>
<dbReference type="OrthoDB" id="9770071at2"/>
<dbReference type="InterPro" id="IPR011045">
    <property type="entry name" value="N2O_reductase_N"/>
</dbReference>
<evidence type="ECO:0000256" key="1">
    <source>
        <dbReference type="SAM" id="MobiDB-lite"/>
    </source>
</evidence>
<organism evidence="2 3">
    <name type="scientific">Acaryochloris marina (strain MBIC 11017)</name>
    <dbReference type="NCBI Taxonomy" id="329726"/>
    <lineage>
        <taxon>Bacteria</taxon>
        <taxon>Bacillati</taxon>
        <taxon>Cyanobacteriota</taxon>
        <taxon>Cyanophyceae</taxon>
        <taxon>Acaryochloridales</taxon>
        <taxon>Acaryochloridaceae</taxon>
        <taxon>Acaryochloris</taxon>
    </lineage>
</organism>
<gene>
    <name evidence="2" type="ordered locus">AM1_3238</name>
</gene>
<keyword evidence="3" id="KW-1185">Reference proteome</keyword>
<evidence type="ECO:0000313" key="2">
    <source>
        <dbReference type="EMBL" id="ABW28234.1"/>
    </source>
</evidence>
<feature type="region of interest" description="Disordered" evidence="1">
    <location>
        <begin position="399"/>
        <end position="424"/>
    </location>
</feature>
<dbReference type="eggNOG" id="ENOG502ZAQN">
    <property type="taxonomic scope" value="Bacteria"/>
</dbReference>
<proteinExistence type="predicted"/>
<dbReference type="RefSeq" id="WP_012163644.1">
    <property type="nucleotide sequence ID" value="NC_009925.1"/>
</dbReference>
<dbReference type="HOGENOM" id="CLU_465192_0_0_3"/>
<evidence type="ECO:0000313" key="3">
    <source>
        <dbReference type="Proteomes" id="UP000000268"/>
    </source>
</evidence>
<dbReference type="SUPFAM" id="SSF50974">
    <property type="entry name" value="Nitrous oxide reductase, N-terminal domain"/>
    <property type="match status" value="1"/>
</dbReference>
<name>B0CFT0_ACAM1</name>
<sequence length="580" mass="59833">MERVFGRLRSNAITAVVALPLGLGCLVSGSALGQSSIDYEIWGSDQSNSRADAGAPGVSGSWLWIWDSQDIQGKLRANKAPQPLGCDGNNAAGAGPCNLYDVFPSNLAEHDSDGATGKTLEDLSGFGRLHGMLPDPQNRYMNLNIFAPDGGYVGIMDGESKAAIALFRVSGTSSGRSVHMSFWNADGSALLVANLHGKVLERIDVERDSNGKITQATLNRAAALGVGKGLQITDQPKVYLGNNAQGQPMLGSISGAYDTDALGDLTPKGDCKENGCAAEADGDQGGRPNNVIICPIVSDSNKAYITFGAGGLLVADTTTTPMTIVGEYGNQAINGAGCGGVQVNKNMWLNAGVSASSAGATQSTFTIYTLDDSAFSSTASQPEPQVIFRDSTNTATIGSAQGAATNDTGQLPGTTTRRDSHGMAKTTSGKFIHTVDRIQNTVDVINTETLERSTYDLTSANGKGQGLGACAATSVSDDPALPKNDPAPDLLEATPDGQYLVVALRGPVPVSVNHSAQGSCPGVGLIKLTQNGASGRLFGVLRSTNTVDTATGSAPGGHAYTGLERSDVHGAAVRRKSPLR</sequence>
<reference evidence="2 3" key="1">
    <citation type="journal article" date="2008" name="Proc. Natl. Acad. Sci. U.S.A.">
        <title>Niche adaptation and genome expansion in the chlorophyll d-producing cyanobacterium Acaryochloris marina.</title>
        <authorList>
            <person name="Swingley W.D."/>
            <person name="Chen M."/>
            <person name="Cheung P.C."/>
            <person name="Conrad A.L."/>
            <person name="Dejesa L.C."/>
            <person name="Hao J."/>
            <person name="Honchak B.M."/>
            <person name="Karbach L.E."/>
            <person name="Kurdoglu A."/>
            <person name="Lahiri S."/>
            <person name="Mastrian S.D."/>
            <person name="Miyashita H."/>
            <person name="Page L."/>
            <person name="Ramakrishna P."/>
            <person name="Satoh S."/>
            <person name="Sattley W.M."/>
            <person name="Shimada Y."/>
            <person name="Taylor H.L."/>
            <person name="Tomo T."/>
            <person name="Tsuchiya T."/>
            <person name="Wang Z.T."/>
            <person name="Raymond J."/>
            <person name="Mimuro M."/>
            <person name="Blankenship R.E."/>
            <person name="Touchman J.W."/>
        </authorList>
    </citation>
    <scope>NUCLEOTIDE SEQUENCE [LARGE SCALE GENOMIC DNA]</scope>
    <source>
        <strain evidence="3">MBIC 11017</strain>
    </source>
</reference>
<feature type="compositionally biased region" description="Polar residues" evidence="1">
    <location>
        <begin position="399"/>
        <end position="415"/>
    </location>
</feature>
<dbReference type="Proteomes" id="UP000000268">
    <property type="component" value="Chromosome"/>
</dbReference>
<accession>B0CFT0</accession>